<dbReference type="GO" id="GO:0009279">
    <property type="term" value="C:cell outer membrane"/>
    <property type="evidence" value="ECO:0007669"/>
    <property type="project" value="UniProtKB-SubCell"/>
</dbReference>
<dbReference type="PANTHER" id="PTHR30069">
    <property type="entry name" value="TONB-DEPENDENT OUTER MEMBRANE RECEPTOR"/>
    <property type="match status" value="1"/>
</dbReference>
<dbReference type="InterPro" id="IPR036942">
    <property type="entry name" value="Beta-barrel_TonB_sf"/>
</dbReference>
<comment type="subcellular location">
    <subcellularLocation>
        <location evidence="1">Cell outer membrane</location>
        <topology evidence="1">Multi-pass membrane protein</topology>
    </subcellularLocation>
</comment>
<dbReference type="InterPro" id="IPR013784">
    <property type="entry name" value="Carb-bd-like_fold"/>
</dbReference>
<keyword evidence="7" id="KW-0732">Signal</keyword>
<evidence type="ECO:0000259" key="8">
    <source>
        <dbReference type="Pfam" id="PF25183"/>
    </source>
</evidence>
<evidence type="ECO:0000256" key="4">
    <source>
        <dbReference type="ARBA" id="ARBA00022692"/>
    </source>
</evidence>
<evidence type="ECO:0000256" key="3">
    <source>
        <dbReference type="ARBA" id="ARBA00022452"/>
    </source>
</evidence>
<sequence>MKASMQLKKKLLVSVIAATVAAAGLSSVHAQSANATLRGKATPGANVTVFNPATGLTRKATANDDGSYVISGLPPATYRVDAGPGTEQDVTLQVASIATVNITAPAAATSASAADATALQGVSVAATTIQEVKTPEVGQTISLHQIATIPQVSRNFLEFADTVPGMVFSVDYKGNTSLRGGAMNDSSANVYIDGVSQKSYVKQGGVSGQSGSQGNPFPQLAIGQYKVITSNYKAEYDQVSSAAITAETKSGTNEFHGEVFGTYTNDAFRNRTPAEKYAGSKAESESKEYGFAFGGPIIKDKMHFFVAFEQKKFDTPVTVVPNSANISHFDGQDPGNFLPASARAQLGPANVPFNEKLYFGKIDWELTDRDRIELSTQVRRETQVGGIGTGLAATTGLNNTNHDTRGTFKWQHSGESWFNELMFTYENAFVKASAFNDAPGSIYTSRLDQDNIILNTGSADPRATQNKSQEGPSISDTFTFNDLEWKGDHVVKFGYKFKSVELRAEDAAANNPQFYYDVTSQNGTSPVPWKAFYAQRVPGESGIAQTTARQYGMFAQDDWTVNDHLTLNLGVRWDYEVTPSYVNYVTPQRVLDAIDSQDPGAPAGQTFRQTLAAGGININDYISNGHNRRSFRGAWQPRLGFSYDVFADEAHVIHGGAGRAYDRNLYDYLQLEQTKLSLPQTNLFFNVPGHGCDLSQSNCIAWNPALLQGQGALEGLAIGPNSGQEVDMMNNKLKAPYSDQFSLGMSNTIGEWITDATVSRVISRDGFAFTLGNRFPGGNYFATPADNKYFTDGVDHTGEAAWNRGIPGLGGLIIGNNGIATRTTQVLLSAQKPYTVESGWSTSFAYTYSHAKQNRDINEHYAFEEPTIQEFPVLTSNAVSKHRFVGTAAVDLPWGLNASIKLTLATPIPYTANACFDAIAANGAKCTPSVGTPSGSKFLIGGDIWGYRDIDVQLTKDFVIDKDTKIYARFDVLNLFNWKNYADYTANWGSGGVFNPNGVTYNRHGNITFVPRTARFTVGLKF</sequence>
<dbReference type="AlphaFoldDB" id="A0A7X5U719"/>
<dbReference type="EMBL" id="JAARLZ010000001">
    <property type="protein sequence ID" value="NII04992.1"/>
    <property type="molecule type" value="Genomic_DNA"/>
</dbReference>
<dbReference type="GO" id="GO:0044718">
    <property type="term" value="P:siderophore transmembrane transport"/>
    <property type="evidence" value="ECO:0007669"/>
    <property type="project" value="TreeGrafter"/>
</dbReference>
<name>A0A7X5U719_9GAMM</name>
<evidence type="ECO:0000256" key="7">
    <source>
        <dbReference type="SAM" id="SignalP"/>
    </source>
</evidence>
<proteinExistence type="predicted"/>
<dbReference type="SUPFAM" id="SSF49452">
    <property type="entry name" value="Starch-binding domain-like"/>
    <property type="match status" value="1"/>
</dbReference>
<dbReference type="InterPro" id="IPR039426">
    <property type="entry name" value="TonB-dep_rcpt-like"/>
</dbReference>
<dbReference type="Pfam" id="PF13620">
    <property type="entry name" value="CarboxypepD_reg"/>
    <property type="match status" value="1"/>
</dbReference>
<evidence type="ECO:0000313" key="9">
    <source>
        <dbReference type="EMBL" id="NII04992.1"/>
    </source>
</evidence>
<keyword evidence="4" id="KW-0812">Transmembrane</keyword>
<evidence type="ECO:0000256" key="6">
    <source>
        <dbReference type="ARBA" id="ARBA00023237"/>
    </source>
</evidence>
<keyword evidence="2" id="KW-0813">Transport</keyword>
<keyword evidence="3" id="KW-1134">Transmembrane beta strand</keyword>
<keyword evidence="5" id="KW-0472">Membrane</keyword>
<feature type="chain" id="PRO_5031540640" evidence="7">
    <location>
        <begin position="31"/>
        <end position="1022"/>
    </location>
</feature>
<dbReference type="InterPro" id="IPR057601">
    <property type="entry name" value="Oar-like_b-barrel"/>
</dbReference>
<dbReference type="PANTHER" id="PTHR30069:SF46">
    <property type="entry name" value="OAR PROTEIN"/>
    <property type="match status" value="1"/>
</dbReference>
<gene>
    <name evidence="9" type="ORF">HBF25_01175</name>
</gene>
<dbReference type="SUPFAM" id="SSF56935">
    <property type="entry name" value="Porins"/>
    <property type="match status" value="1"/>
</dbReference>
<keyword evidence="9" id="KW-0675">Receptor</keyword>
<dbReference type="Pfam" id="PF25183">
    <property type="entry name" value="OMP_b-brl_4"/>
    <property type="match status" value="2"/>
</dbReference>
<dbReference type="GO" id="GO:0030246">
    <property type="term" value="F:carbohydrate binding"/>
    <property type="evidence" value="ECO:0007669"/>
    <property type="project" value="InterPro"/>
</dbReference>
<keyword evidence="6" id="KW-0998">Cell outer membrane</keyword>
<evidence type="ECO:0000256" key="2">
    <source>
        <dbReference type="ARBA" id="ARBA00022448"/>
    </source>
</evidence>
<reference evidence="9 10" key="1">
    <citation type="submission" date="2020-03" db="EMBL/GenBank/DDBJ databases">
        <authorList>
            <person name="Lai Q."/>
        </authorList>
    </citation>
    <scope>NUCLEOTIDE SEQUENCE [LARGE SCALE GENOMIC DNA]</scope>
    <source>
        <strain evidence="9 10">CCUG 25036</strain>
    </source>
</reference>
<keyword evidence="10" id="KW-1185">Reference proteome</keyword>
<evidence type="ECO:0000313" key="10">
    <source>
        <dbReference type="Proteomes" id="UP000490980"/>
    </source>
</evidence>
<evidence type="ECO:0000256" key="1">
    <source>
        <dbReference type="ARBA" id="ARBA00004571"/>
    </source>
</evidence>
<dbReference type="RefSeq" id="WP_166945775.1">
    <property type="nucleotide sequence ID" value="NZ_JAARLZ010000001.1"/>
</dbReference>
<feature type="signal peptide" evidence="7">
    <location>
        <begin position="1"/>
        <end position="30"/>
    </location>
</feature>
<feature type="domain" description="TonB-dependent transporter Oar-like beta-barrel" evidence="8">
    <location>
        <begin position="349"/>
        <end position="898"/>
    </location>
</feature>
<dbReference type="GO" id="GO:0015344">
    <property type="term" value="F:siderophore uptake transmembrane transporter activity"/>
    <property type="evidence" value="ECO:0007669"/>
    <property type="project" value="TreeGrafter"/>
</dbReference>
<evidence type="ECO:0000256" key="5">
    <source>
        <dbReference type="ARBA" id="ARBA00023136"/>
    </source>
</evidence>
<dbReference type="Gene3D" id="2.40.170.20">
    <property type="entry name" value="TonB-dependent receptor, beta-barrel domain"/>
    <property type="match status" value="1"/>
</dbReference>
<dbReference type="Proteomes" id="UP000490980">
    <property type="component" value="Unassembled WGS sequence"/>
</dbReference>
<protein>
    <submittedName>
        <fullName evidence="9">TonB-dependent receptor</fullName>
    </submittedName>
</protein>
<feature type="domain" description="TonB-dependent transporter Oar-like beta-barrel" evidence="8">
    <location>
        <begin position="248"/>
        <end position="322"/>
    </location>
</feature>
<organism evidence="9 10">
    <name type="scientific">Luteibacter anthropi</name>
    <dbReference type="NCBI Taxonomy" id="564369"/>
    <lineage>
        <taxon>Bacteria</taxon>
        <taxon>Pseudomonadati</taxon>
        <taxon>Pseudomonadota</taxon>
        <taxon>Gammaproteobacteria</taxon>
        <taxon>Lysobacterales</taxon>
        <taxon>Rhodanobacteraceae</taxon>
        <taxon>Luteibacter</taxon>
    </lineage>
</organism>
<accession>A0A7X5U719</accession>
<comment type="caution">
    <text evidence="9">The sequence shown here is derived from an EMBL/GenBank/DDBJ whole genome shotgun (WGS) entry which is preliminary data.</text>
</comment>